<accession>A0A8J5W4I1</accession>
<feature type="compositionally biased region" description="Basic and acidic residues" evidence="1">
    <location>
        <begin position="103"/>
        <end position="125"/>
    </location>
</feature>
<evidence type="ECO:0000256" key="1">
    <source>
        <dbReference type="SAM" id="MobiDB-lite"/>
    </source>
</evidence>
<dbReference type="EMBL" id="JAAALK010000283">
    <property type="protein sequence ID" value="KAG8075799.1"/>
    <property type="molecule type" value="Genomic_DNA"/>
</dbReference>
<organism evidence="2 3">
    <name type="scientific">Zizania palustris</name>
    <name type="common">Northern wild rice</name>
    <dbReference type="NCBI Taxonomy" id="103762"/>
    <lineage>
        <taxon>Eukaryota</taxon>
        <taxon>Viridiplantae</taxon>
        <taxon>Streptophyta</taxon>
        <taxon>Embryophyta</taxon>
        <taxon>Tracheophyta</taxon>
        <taxon>Spermatophyta</taxon>
        <taxon>Magnoliopsida</taxon>
        <taxon>Liliopsida</taxon>
        <taxon>Poales</taxon>
        <taxon>Poaceae</taxon>
        <taxon>BOP clade</taxon>
        <taxon>Oryzoideae</taxon>
        <taxon>Oryzeae</taxon>
        <taxon>Zizaniinae</taxon>
        <taxon>Zizania</taxon>
    </lineage>
</organism>
<gene>
    <name evidence="2" type="ORF">GUJ93_ZPchr0006g43237</name>
</gene>
<reference evidence="2" key="2">
    <citation type="submission" date="2021-02" db="EMBL/GenBank/DDBJ databases">
        <authorList>
            <person name="Kimball J.A."/>
            <person name="Haas M.W."/>
            <person name="Macchietto M."/>
            <person name="Kono T."/>
            <person name="Duquette J."/>
            <person name="Shao M."/>
        </authorList>
    </citation>
    <scope>NUCLEOTIDE SEQUENCE</scope>
    <source>
        <tissue evidence="2">Fresh leaf tissue</tissue>
    </source>
</reference>
<feature type="region of interest" description="Disordered" evidence="1">
    <location>
        <begin position="67"/>
        <end position="128"/>
    </location>
</feature>
<dbReference type="AlphaFoldDB" id="A0A8J5W4I1"/>
<name>A0A8J5W4I1_ZIZPA</name>
<sequence length="148" mass="16402">MKPSRRRESIDKGFEEENISLVGFQEDHSVVGILNDGEVHVDRVAGRGFNKAQGSCMISEVLQKVGRNDEEKGGQRVPLPDTPFTVEEFPRGPVNQDRGVAGGEDRLDPKDPLGREPEVKEHEDDGGMLDSVKSLLEIELEDDRGFFG</sequence>
<proteinExistence type="predicted"/>
<keyword evidence="3" id="KW-1185">Reference proteome</keyword>
<dbReference type="Proteomes" id="UP000729402">
    <property type="component" value="Unassembled WGS sequence"/>
</dbReference>
<reference evidence="2" key="1">
    <citation type="journal article" date="2021" name="bioRxiv">
        <title>Whole Genome Assembly and Annotation of Northern Wild Rice, Zizania palustris L., Supports a Whole Genome Duplication in the Zizania Genus.</title>
        <authorList>
            <person name="Haas M."/>
            <person name="Kono T."/>
            <person name="Macchietto M."/>
            <person name="Millas R."/>
            <person name="McGilp L."/>
            <person name="Shao M."/>
            <person name="Duquette J."/>
            <person name="Hirsch C.N."/>
            <person name="Kimball J."/>
        </authorList>
    </citation>
    <scope>NUCLEOTIDE SEQUENCE</scope>
    <source>
        <tissue evidence="2">Fresh leaf tissue</tissue>
    </source>
</reference>
<comment type="caution">
    <text evidence="2">The sequence shown here is derived from an EMBL/GenBank/DDBJ whole genome shotgun (WGS) entry which is preliminary data.</text>
</comment>
<protein>
    <submittedName>
        <fullName evidence="2">Uncharacterized protein</fullName>
    </submittedName>
</protein>
<evidence type="ECO:0000313" key="2">
    <source>
        <dbReference type="EMBL" id="KAG8075799.1"/>
    </source>
</evidence>
<evidence type="ECO:0000313" key="3">
    <source>
        <dbReference type="Proteomes" id="UP000729402"/>
    </source>
</evidence>